<dbReference type="OrthoDB" id="3798591at2"/>
<gene>
    <name evidence="1" type="ORF">FHU34_111165</name>
</gene>
<evidence type="ECO:0000313" key="1">
    <source>
        <dbReference type="EMBL" id="TWG15842.1"/>
    </source>
</evidence>
<sequence>MRRAEIDGVTVFQRDLPGVLSASLTFGCGTRDEEVDSIGLNHLVHHLLERADPYIAEQYDNDTWVNETSFVAAGTPEQVAEHFTAVCSAIGDLPPTDLPDAVADVDADDRYVSDIDEGVLDPWGSLLARRFGPRGHGLARWPAVDYRLFTADETRQHVGRFFTSDNAVLATTAEAPPSLRLRLPAGPRPDHDTRLVHHQSGPVWYADEVHGVALVVGSVPSVEALLLMSALRSRVFQAVQRAGIARFAELMTEVVDGTRHELGIRISPTGARRFDAASAADLLWAELRRLVHDGLDQADMATLEATRTAVIPEDLAPTYEALAWRQPIRDVESAVHLELFGTTEHYLTDPLTEPDGLSPAAARDIMSGWLSSAMIVVPYGSRPDLPGVTDASCPSTRFVPAGDVVRPAFRKRFGNKGSLVIGTDAISTVDGEGNVHTVPLSQALVVERDDALWLAHVGHGCVTTISDFAHAADKLRSALPARRFRRASQT</sequence>
<dbReference type="EMBL" id="VIWZ01000001">
    <property type="protein sequence ID" value="TWG15842.1"/>
    <property type="molecule type" value="Genomic_DNA"/>
</dbReference>
<dbReference type="GeneID" id="300126789"/>
<organism evidence="1 2">
    <name type="scientific">Micromonospora taraxaci</name>
    <dbReference type="NCBI Taxonomy" id="1316803"/>
    <lineage>
        <taxon>Bacteria</taxon>
        <taxon>Bacillati</taxon>
        <taxon>Actinomycetota</taxon>
        <taxon>Actinomycetes</taxon>
        <taxon>Micromonosporales</taxon>
        <taxon>Micromonosporaceae</taxon>
        <taxon>Micromonospora</taxon>
    </lineage>
</organism>
<accession>A0A561VW47</accession>
<dbReference type="AlphaFoldDB" id="A0A561VW47"/>
<name>A0A561VW47_9ACTN</name>
<evidence type="ECO:0008006" key="3">
    <source>
        <dbReference type="Google" id="ProtNLM"/>
    </source>
</evidence>
<dbReference type="RefSeq" id="WP_145779024.1">
    <property type="nucleotide sequence ID" value="NZ_VIWZ01000001.1"/>
</dbReference>
<protein>
    <recommendedName>
        <fullName evidence="3">Zinc protease</fullName>
    </recommendedName>
</protein>
<proteinExistence type="predicted"/>
<comment type="caution">
    <text evidence="1">The sequence shown here is derived from an EMBL/GenBank/DDBJ whole genome shotgun (WGS) entry which is preliminary data.</text>
</comment>
<evidence type="ECO:0000313" key="2">
    <source>
        <dbReference type="Proteomes" id="UP000317685"/>
    </source>
</evidence>
<reference evidence="1 2" key="1">
    <citation type="submission" date="2019-06" db="EMBL/GenBank/DDBJ databases">
        <title>Sequencing the genomes of 1000 actinobacteria strains.</title>
        <authorList>
            <person name="Klenk H.-P."/>
        </authorList>
    </citation>
    <scope>NUCLEOTIDE SEQUENCE [LARGE SCALE GENOMIC DNA]</scope>
    <source>
        <strain evidence="1 2">DSM 45885</strain>
    </source>
</reference>
<keyword evidence="2" id="KW-1185">Reference proteome</keyword>
<dbReference type="Proteomes" id="UP000317685">
    <property type="component" value="Unassembled WGS sequence"/>
</dbReference>
<dbReference type="PROSITE" id="PS51257">
    <property type="entry name" value="PROKAR_LIPOPROTEIN"/>
    <property type="match status" value="1"/>
</dbReference>